<organism evidence="7 8">
    <name type="scientific">Tagetes erecta</name>
    <name type="common">African marigold</name>
    <dbReference type="NCBI Taxonomy" id="13708"/>
    <lineage>
        <taxon>Eukaryota</taxon>
        <taxon>Viridiplantae</taxon>
        <taxon>Streptophyta</taxon>
        <taxon>Embryophyta</taxon>
        <taxon>Tracheophyta</taxon>
        <taxon>Spermatophyta</taxon>
        <taxon>Magnoliopsida</taxon>
        <taxon>eudicotyledons</taxon>
        <taxon>Gunneridae</taxon>
        <taxon>Pentapetalae</taxon>
        <taxon>asterids</taxon>
        <taxon>campanulids</taxon>
        <taxon>Asterales</taxon>
        <taxon>Asteraceae</taxon>
        <taxon>Asteroideae</taxon>
        <taxon>Heliantheae alliance</taxon>
        <taxon>Tageteae</taxon>
        <taxon>Tagetes</taxon>
    </lineage>
</organism>
<dbReference type="InterPro" id="IPR000528">
    <property type="entry name" value="Plant_nsLTP"/>
</dbReference>
<dbReference type="PANTHER" id="PTHR33076">
    <property type="entry name" value="NON-SPECIFIC LIPID-TRANSFER PROTEIN 2-RELATED"/>
    <property type="match status" value="1"/>
</dbReference>
<protein>
    <recommendedName>
        <fullName evidence="4">Non-specific lipid-transfer protein</fullName>
    </recommendedName>
</protein>
<dbReference type="Pfam" id="PF00234">
    <property type="entry name" value="Tryp_alpha_amyl"/>
    <property type="match status" value="1"/>
</dbReference>
<reference evidence="7" key="1">
    <citation type="journal article" date="2023" name="bioRxiv">
        <title>Improved chromosome-level genome assembly for marigold (Tagetes erecta).</title>
        <authorList>
            <person name="Jiang F."/>
            <person name="Yuan L."/>
            <person name="Wang S."/>
            <person name="Wang H."/>
            <person name="Xu D."/>
            <person name="Wang A."/>
            <person name="Fan W."/>
        </authorList>
    </citation>
    <scope>NUCLEOTIDE SEQUENCE</scope>
    <source>
        <strain evidence="7">WSJ</strain>
        <tissue evidence="7">Leaf</tissue>
    </source>
</reference>
<proteinExistence type="inferred from homology"/>
<keyword evidence="2 4" id="KW-0813">Transport</keyword>
<dbReference type="SMART" id="SM00499">
    <property type="entry name" value="AAI"/>
    <property type="match status" value="1"/>
</dbReference>
<gene>
    <name evidence="7" type="ORF">QVD17_18617</name>
</gene>
<dbReference type="AlphaFoldDB" id="A0AAD8NWK5"/>
<evidence type="ECO:0000313" key="8">
    <source>
        <dbReference type="Proteomes" id="UP001229421"/>
    </source>
</evidence>
<dbReference type="InterPro" id="IPR036312">
    <property type="entry name" value="Bifun_inhib/LTP/seed_sf"/>
</dbReference>
<comment type="function">
    <text evidence="4">Plant non-specific lipid-transfer proteins transfer phospholipids as well as galactolipids across membranes. May play a role in wax or cutin deposition in the cell walls of expanding epidermal cells and certain secretory tissues.</text>
</comment>
<dbReference type="PRINTS" id="PR00382">
    <property type="entry name" value="LIPIDTRNSFER"/>
</dbReference>
<comment type="caution">
    <text evidence="7">The sequence shown here is derived from an EMBL/GenBank/DDBJ whole genome shotgun (WGS) entry which is preliminary data.</text>
</comment>
<dbReference type="GO" id="GO:0008289">
    <property type="term" value="F:lipid binding"/>
    <property type="evidence" value="ECO:0007669"/>
    <property type="project" value="UniProtKB-KW"/>
</dbReference>
<feature type="chain" id="PRO_5042223538" description="Non-specific lipid-transfer protein" evidence="5">
    <location>
        <begin position="27"/>
        <end position="116"/>
    </location>
</feature>
<sequence length="116" mass="12023">MKGTSMALVVLAMMVMALVMVQPSEAITCGDLTSMLSPCMNYLRSGGSPTKACCDGARKLQGATQSQADRRTACNCAKSAAAQLKVRQDAANSLPGKCGISTSIPINPNVNCNNIP</sequence>
<evidence type="ECO:0000256" key="3">
    <source>
        <dbReference type="ARBA" id="ARBA00023121"/>
    </source>
</evidence>
<comment type="similarity">
    <text evidence="1 4">Belongs to the plant LTP family.</text>
</comment>
<dbReference type="Proteomes" id="UP001229421">
    <property type="component" value="Unassembled WGS sequence"/>
</dbReference>
<keyword evidence="5" id="KW-0732">Signal</keyword>
<evidence type="ECO:0000259" key="6">
    <source>
        <dbReference type="SMART" id="SM00499"/>
    </source>
</evidence>
<evidence type="ECO:0000313" key="7">
    <source>
        <dbReference type="EMBL" id="KAK1423319.1"/>
    </source>
</evidence>
<keyword evidence="3 4" id="KW-0446">Lipid-binding</keyword>
<dbReference type="SUPFAM" id="SSF47699">
    <property type="entry name" value="Bifunctional inhibitor/lipid-transfer protein/seed storage 2S albumin"/>
    <property type="match status" value="1"/>
</dbReference>
<dbReference type="InterPro" id="IPR016140">
    <property type="entry name" value="Bifunc_inhib/LTP/seed_store"/>
</dbReference>
<feature type="signal peptide" evidence="5">
    <location>
        <begin position="1"/>
        <end position="26"/>
    </location>
</feature>
<name>A0AAD8NWK5_TARER</name>
<evidence type="ECO:0000256" key="2">
    <source>
        <dbReference type="ARBA" id="ARBA00022448"/>
    </source>
</evidence>
<dbReference type="EMBL" id="JAUHHV010000005">
    <property type="protein sequence ID" value="KAK1423319.1"/>
    <property type="molecule type" value="Genomic_DNA"/>
</dbReference>
<dbReference type="CDD" id="cd01960">
    <property type="entry name" value="nsLTP1"/>
    <property type="match status" value="1"/>
</dbReference>
<evidence type="ECO:0000256" key="4">
    <source>
        <dbReference type="RuleBase" id="RU000628"/>
    </source>
</evidence>
<dbReference type="GO" id="GO:0006869">
    <property type="term" value="P:lipid transport"/>
    <property type="evidence" value="ECO:0007669"/>
    <property type="project" value="InterPro"/>
</dbReference>
<accession>A0AAD8NWK5</accession>
<evidence type="ECO:0000256" key="5">
    <source>
        <dbReference type="SAM" id="SignalP"/>
    </source>
</evidence>
<feature type="domain" description="Bifunctional inhibitor/plant lipid transfer protein/seed storage helical" evidence="6">
    <location>
        <begin position="29"/>
        <end position="112"/>
    </location>
</feature>
<dbReference type="Gene3D" id="1.10.110.10">
    <property type="entry name" value="Plant lipid-transfer and hydrophobic proteins"/>
    <property type="match status" value="1"/>
</dbReference>
<evidence type="ECO:0000256" key="1">
    <source>
        <dbReference type="ARBA" id="ARBA00009748"/>
    </source>
</evidence>
<keyword evidence="8" id="KW-1185">Reference proteome</keyword>